<dbReference type="CDD" id="cd00165">
    <property type="entry name" value="S4"/>
    <property type="match status" value="1"/>
</dbReference>
<sequence>MPRADLLLVELGFASSRTAAQRLIAAGRVSVARHDGAHVLKKPSDTLHAGDDIVVTPDPADRYVSRGALKLAGALAQTGVRVDGAIALDVGQSTGGFTDCLLQAGAARVVGIDVGHGQLHPRIAADPRVVAFEGINARALDLDAIRAAAGAGHVDLIVCDVSFISLTLALPPALPLLASGGVLLSLVKPQFEVGRDGVGGGGIVRDESLYAGVETRIRALLAEHGLQVLHWLDSPILGGDGNREFFVAAVRH</sequence>
<dbReference type="EMBL" id="CP028519">
    <property type="protein sequence ID" value="AVY93687.1"/>
    <property type="molecule type" value="Genomic_DNA"/>
</dbReference>
<evidence type="ECO:0000313" key="5">
    <source>
        <dbReference type="EMBL" id="AVY93687.1"/>
    </source>
</evidence>
<dbReference type="RefSeq" id="WP_107888950.1">
    <property type="nucleotide sequence ID" value="NZ_CP028519.1"/>
</dbReference>
<dbReference type="PIRSF" id="PIRSF005578">
    <property type="entry name" value="TlyA"/>
    <property type="match status" value="1"/>
</dbReference>
<dbReference type="Pfam" id="PF01479">
    <property type="entry name" value="S4"/>
    <property type="match status" value="1"/>
</dbReference>
<evidence type="ECO:0000256" key="3">
    <source>
        <dbReference type="PROSITE-ProRule" id="PRU00182"/>
    </source>
</evidence>
<dbReference type="InterPro" id="IPR004538">
    <property type="entry name" value="Hemolysin_A/TlyA"/>
</dbReference>
<dbReference type="Gene3D" id="3.10.290.10">
    <property type="entry name" value="RNA-binding S4 domain"/>
    <property type="match status" value="1"/>
</dbReference>
<dbReference type="InterPro" id="IPR029063">
    <property type="entry name" value="SAM-dependent_MTases_sf"/>
</dbReference>
<dbReference type="GO" id="GO:0032259">
    <property type="term" value="P:methylation"/>
    <property type="evidence" value="ECO:0007669"/>
    <property type="project" value="UniProtKB-KW"/>
</dbReference>
<protein>
    <submittedName>
        <fullName evidence="5">TlyA family rRNA (Cytidine-2'-O)-methyltransferase</fullName>
    </submittedName>
</protein>
<dbReference type="AlphaFoldDB" id="A0A2S0P8R9"/>
<dbReference type="KEGG" id="maer:DAI18_06230"/>
<keyword evidence="1 3" id="KW-0694">RNA-binding</keyword>
<dbReference type="GO" id="GO:0008168">
    <property type="term" value="F:methyltransferase activity"/>
    <property type="evidence" value="ECO:0007669"/>
    <property type="project" value="UniProtKB-KW"/>
</dbReference>
<gene>
    <name evidence="5" type="ORF">DAI18_06230</name>
</gene>
<dbReference type="InterPro" id="IPR002942">
    <property type="entry name" value="S4_RNA-bd"/>
</dbReference>
<dbReference type="Proteomes" id="UP000244173">
    <property type="component" value="Chromosome"/>
</dbReference>
<reference evidence="5 6" key="1">
    <citation type="submission" date="2018-04" db="EMBL/GenBank/DDBJ databases">
        <title>Denitrifier Microvirgula.</title>
        <authorList>
            <person name="Anderson E."/>
            <person name="Jang J."/>
            <person name="Ishii S."/>
        </authorList>
    </citation>
    <scope>NUCLEOTIDE SEQUENCE [LARGE SCALE GENOMIC DNA]</scope>
    <source>
        <strain evidence="5 6">BE2.4</strain>
    </source>
</reference>
<comment type="similarity">
    <text evidence="2">Belongs to the TlyA family.</text>
</comment>
<feature type="domain" description="RNA-binding S4" evidence="4">
    <location>
        <begin position="2"/>
        <end position="72"/>
    </location>
</feature>
<dbReference type="SUPFAM" id="SSF53335">
    <property type="entry name" value="S-adenosyl-L-methionine-dependent methyltransferases"/>
    <property type="match status" value="1"/>
</dbReference>
<organism evidence="5 6">
    <name type="scientific">Microvirgula aerodenitrificans</name>
    <dbReference type="NCBI Taxonomy" id="57480"/>
    <lineage>
        <taxon>Bacteria</taxon>
        <taxon>Pseudomonadati</taxon>
        <taxon>Pseudomonadota</taxon>
        <taxon>Betaproteobacteria</taxon>
        <taxon>Neisseriales</taxon>
        <taxon>Aquaspirillaceae</taxon>
        <taxon>Microvirgula</taxon>
    </lineage>
</organism>
<evidence type="ECO:0000313" key="6">
    <source>
        <dbReference type="Proteomes" id="UP000244173"/>
    </source>
</evidence>
<keyword evidence="5" id="KW-0489">Methyltransferase</keyword>
<dbReference type="OrthoDB" id="9784736at2"/>
<dbReference type="Pfam" id="PF01728">
    <property type="entry name" value="FtsJ"/>
    <property type="match status" value="1"/>
</dbReference>
<accession>A0A2S0P8R9</accession>
<evidence type="ECO:0000256" key="2">
    <source>
        <dbReference type="ARBA" id="ARBA00029460"/>
    </source>
</evidence>
<dbReference type="GO" id="GO:0003723">
    <property type="term" value="F:RNA binding"/>
    <property type="evidence" value="ECO:0007669"/>
    <property type="project" value="UniProtKB-KW"/>
</dbReference>
<dbReference type="InterPro" id="IPR047048">
    <property type="entry name" value="TlyA"/>
</dbReference>
<evidence type="ECO:0000256" key="1">
    <source>
        <dbReference type="ARBA" id="ARBA00022884"/>
    </source>
</evidence>
<keyword evidence="5" id="KW-0808">Transferase</keyword>
<name>A0A2S0P8R9_9NEIS</name>
<dbReference type="SMART" id="SM00363">
    <property type="entry name" value="S4"/>
    <property type="match status" value="1"/>
</dbReference>
<dbReference type="Gene3D" id="3.40.50.150">
    <property type="entry name" value="Vaccinia Virus protein VP39"/>
    <property type="match status" value="1"/>
</dbReference>
<dbReference type="STRING" id="1122240.GCA_000620105_01291"/>
<evidence type="ECO:0000259" key="4">
    <source>
        <dbReference type="SMART" id="SM00363"/>
    </source>
</evidence>
<keyword evidence="6" id="KW-1185">Reference proteome</keyword>
<dbReference type="InterPro" id="IPR036986">
    <property type="entry name" value="S4_RNA-bd_sf"/>
</dbReference>
<dbReference type="PANTHER" id="PTHR32319">
    <property type="entry name" value="BACTERIAL HEMOLYSIN-LIKE PROTEIN"/>
    <property type="match status" value="1"/>
</dbReference>
<dbReference type="SUPFAM" id="SSF55174">
    <property type="entry name" value="Alpha-L RNA-binding motif"/>
    <property type="match status" value="1"/>
</dbReference>
<proteinExistence type="inferred from homology"/>
<dbReference type="PROSITE" id="PS50889">
    <property type="entry name" value="S4"/>
    <property type="match status" value="1"/>
</dbReference>
<dbReference type="InterPro" id="IPR002877">
    <property type="entry name" value="RNA_MeTrfase_FtsJ_dom"/>
</dbReference>
<dbReference type="PANTHER" id="PTHR32319:SF0">
    <property type="entry name" value="BACTERIAL HEMOLYSIN-LIKE PROTEIN"/>
    <property type="match status" value="1"/>
</dbReference>